<comment type="caution">
    <text evidence="3">The sequence shown here is derived from an EMBL/GenBank/DDBJ whole genome shotgun (WGS) entry which is preliminary data.</text>
</comment>
<dbReference type="Proteomes" id="UP000230956">
    <property type="component" value="Unassembled WGS sequence"/>
</dbReference>
<dbReference type="InterPro" id="IPR038765">
    <property type="entry name" value="Papain-like_cys_pep_sf"/>
</dbReference>
<dbReference type="SUPFAM" id="SSF54001">
    <property type="entry name" value="Cysteine proteinases"/>
    <property type="match status" value="1"/>
</dbReference>
<feature type="domain" description="Transglutaminase-like" evidence="2">
    <location>
        <begin position="232"/>
        <end position="298"/>
    </location>
</feature>
<evidence type="ECO:0000256" key="1">
    <source>
        <dbReference type="SAM" id="Phobius"/>
    </source>
</evidence>
<organism evidence="3 4">
    <name type="scientific">Candidatus Aquicultor secundus</name>
    <dbReference type="NCBI Taxonomy" id="1973895"/>
    <lineage>
        <taxon>Bacteria</taxon>
        <taxon>Bacillati</taxon>
        <taxon>Actinomycetota</taxon>
        <taxon>Candidatus Aquicultoria</taxon>
        <taxon>Candidatus Aquicultorales</taxon>
        <taxon>Candidatus Aquicultoraceae</taxon>
        <taxon>Candidatus Aquicultor</taxon>
    </lineage>
</organism>
<sequence length="382" mass="42802">MAWLYDKHVVLTMKGDCMVRGKYVLAVLLVMLMSGISLFGCTRVSKQTSQSSIDVKSKYFSSEKVMPKARRARVTFRVDVGSFKGAKKVRMWLPYPVSNKHQAITNVGISGNYANSGIYSDGKLKNMMLYTEWTNPQVVPDISFSFDVKRSEIIKKDFPDSEETSIDPDIKDYLMPSGLVSTDGAVKETAEKIAEGKTSALAKSEAVYDYLVENYKRDDTVKGCGQGDVCGLLNSKKGKCADIHSVYVALSRSVGVPAREIFGIRIPKESEGDMTKAYHCIAEFYMPGYGWVPVDASDVLKLMLKENLKLDDPKVKDARSYFFGTQTANYVEFGTGRDITLNPPQEAGKLNYFMYPYVEVDGKALDYLSQKDFKYTVIYKEL</sequence>
<name>A0A2M7TCH8_9ACTN</name>
<feature type="transmembrane region" description="Helical" evidence="1">
    <location>
        <begin position="21"/>
        <end position="40"/>
    </location>
</feature>
<evidence type="ECO:0000259" key="2">
    <source>
        <dbReference type="SMART" id="SM00460"/>
    </source>
</evidence>
<dbReference type="Gene3D" id="3.10.620.30">
    <property type="match status" value="1"/>
</dbReference>
<accession>A0A2M7TCH8</accession>
<protein>
    <submittedName>
        <fullName evidence="3">Transglutaminase</fullName>
    </submittedName>
</protein>
<gene>
    <name evidence="3" type="ORF">COY37_00180</name>
</gene>
<dbReference type="SMART" id="SM00460">
    <property type="entry name" value="TGc"/>
    <property type="match status" value="1"/>
</dbReference>
<keyword evidence="1" id="KW-0812">Transmembrane</keyword>
<keyword evidence="1" id="KW-0472">Membrane</keyword>
<dbReference type="PANTHER" id="PTHR38339:SF1">
    <property type="entry name" value="TRANSGLUTAMINASE-LIKE DOMAIN-CONTAINING PROTEIN"/>
    <property type="match status" value="1"/>
</dbReference>
<proteinExistence type="predicted"/>
<evidence type="ECO:0000313" key="3">
    <source>
        <dbReference type="EMBL" id="PIZ42614.1"/>
    </source>
</evidence>
<dbReference type="InterPro" id="IPR002931">
    <property type="entry name" value="Transglutaminase-like"/>
</dbReference>
<reference evidence="4" key="1">
    <citation type="submission" date="2017-09" db="EMBL/GenBank/DDBJ databases">
        <title>Depth-based differentiation of microbial function through sediment-hosted aquifers and enrichment of novel symbionts in the deep terrestrial subsurface.</title>
        <authorList>
            <person name="Probst A.J."/>
            <person name="Ladd B."/>
            <person name="Jarett J.K."/>
            <person name="Geller-Mcgrath D.E."/>
            <person name="Sieber C.M.K."/>
            <person name="Emerson J.B."/>
            <person name="Anantharaman K."/>
            <person name="Thomas B.C."/>
            <person name="Malmstrom R."/>
            <person name="Stieglmeier M."/>
            <person name="Klingl A."/>
            <person name="Woyke T."/>
            <person name="Ryan C.M."/>
            <person name="Banfield J.F."/>
        </authorList>
    </citation>
    <scope>NUCLEOTIDE SEQUENCE [LARGE SCALE GENOMIC DNA]</scope>
</reference>
<evidence type="ECO:0000313" key="4">
    <source>
        <dbReference type="Proteomes" id="UP000230956"/>
    </source>
</evidence>
<dbReference type="Pfam" id="PF01841">
    <property type="entry name" value="Transglut_core"/>
    <property type="match status" value="1"/>
</dbReference>
<dbReference type="EMBL" id="PFNG01000005">
    <property type="protein sequence ID" value="PIZ42614.1"/>
    <property type="molecule type" value="Genomic_DNA"/>
</dbReference>
<dbReference type="AlphaFoldDB" id="A0A2M7TCH8"/>
<keyword evidence="1" id="KW-1133">Transmembrane helix</keyword>
<dbReference type="PANTHER" id="PTHR38339">
    <property type="entry name" value="TRANSGLUTAMINASE DOMAIN PROTEIN"/>
    <property type="match status" value="1"/>
</dbReference>